<evidence type="ECO:0000313" key="6">
    <source>
        <dbReference type="Proteomes" id="UP001597286"/>
    </source>
</evidence>
<name>A0ABW4P3G6_9NOCA</name>
<dbReference type="Gene3D" id="1.20.120.530">
    <property type="entry name" value="GntR ligand-binding domain-like"/>
    <property type="match status" value="1"/>
</dbReference>
<keyword evidence="1" id="KW-0805">Transcription regulation</keyword>
<dbReference type="SUPFAM" id="SSF48008">
    <property type="entry name" value="GntR ligand-binding domain-like"/>
    <property type="match status" value="1"/>
</dbReference>
<dbReference type="RefSeq" id="WP_378485468.1">
    <property type="nucleotide sequence ID" value="NZ_JBHUFB010000010.1"/>
</dbReference>
<evidence type="ECO:0000313" key="5">
    <source>
        <dbReference type="EMBL" id="MFD1812961.1"/>
    </source>
</evidence>
<dbReference type="InterPro" id="IPR000524">
    <property type="entry name" value="Tscrpt_reg_HTH_GntR"/>
</dbReference>
<dbReference type="Gene3D" id="1.10.10.10">
    <property type="entry name" value="Winged helix-like DNA-binding domain superfamily/Winged helix DNA-binding domain"/>
    <property type="match status" value="1"/>
</dbReference>
<dbReference type="SMART" id="SM00895">
    <property type="entry name" value="FCD"/>
    <property type="match status" value="1"/>
</dbReference>
<dbReference type="PANTHER" id="PTHR43537:SF47">
    <property type="entry name" value="REGULATORY PROTEIN GNTR HTH"/>
    <property type="match status" value="1"/>
</dbReference>
<dbReference type="Proteomes" id="UP001597286">
    <property type="component" value="Unassembled WGS sequence"/>
</dbReference>
<dbReference type="PANTHER" id="PTHR43537">
    <property type="entry name" value="TRANSCRIPTIONAL REGULATOR, GNTR FAMILY"/>
    <property type="match status" value="1"/>
</dbReference>
<dbReference type="SUPFAM" id="SSF46785">
    <property type="entry name" value="Winged helix' DNA-binding domain"/>
    <property type="match status" value="1"/>
</dbReference>
<reference evidence="6" key="1">
    <citation type="journal article" date="2019" name="Int. J. Syst. Evol. Microbiol.">
        <title>The Global Catalogue of Microorganisms (GCM) 10K type strain sequencing project: providing services to taxonomists for standard genome sequencing and annotation.</title>
        <authorList>
            <consortium name="The Broad Institute Genomics Platform"/>
            <consortium name="The Broad Institute Genome Sequencing Center for Infectious Disease"/>
            <person name="Wu L."/>
            <person name="Ma J."/>
        </authorList>
    </citation>
    <scope>NUCLEOTIDE SEQUENCE [LARGE SCALE GENOMIC DNA]</scope>
    <source>
        <strain evidence="6">DT72</strain>
    </source>
</reference>
<accession>A0ABW4P3G6</accession>
<keyword evidence="3" id="KW-0804">Transcription</keyword>
<dbReference type="Pfam" id="PF07729">
    <property type="entry name" value="FCD"/>
    <property type="match status" value="1"/>
</dbReference>
<keyword evidence="2" id="KW-0238">DNA-binding</keyword>
<dbReference type="EMBL" id="JBHUFB010000010">
    <property type="protein sequence ID" value="MFD1812961.1"/>
    <property type="molecule type" value="Genomic_DNA"/>
</dbReference>
<dbReference type="InterPro" id="IPR036390">
    <property type="entry name" value="WH_DNA-bd_sf"/>
</dbReference>
<dbReference type="PROSITE" id="PS50949">
    <property type="entry name" value="HTH_GNTR"/>
    <property type="match status" value="1"/>
</dbReference>
<evidence type="ECO:0000256" key="1">
    <source>
        <dbReference type="ARBA" id="ARBA00023015"/>
    </source>
</evidence>
<sequence>MAVVQRETAYQQSLDWLRERIECGDWAVGDRIPTEPDLMTALGVGRNTVREAIKTLTSTGILEIRRGSGTFVRARTDIGGLLGRAVDPAELLHVFEVRRALEVEAITLACDRRTTDDLARMRASLAGRDAAGTDETAFAHHDLEFHLAIVAAAHNPVLTDLIGALLEPMRATYAFTEGVHSHDLAADQHRAALHAVDARDSDAAIAAARGYLDLTLDAVHIRTRQGR</sequence>
<evidence type="ECO:0000259" key="4">
    <source>
        <dbReference type="PROSITE" id="PS50949"/>
    </source>
</evidence>
<feature type="domain" description="HTH gntR-type" evidence="4">
    <location>
        <begin position="7"/>
        <end position="75"/>
    </location>
</feature>
<dbReference type="InterPro" id="IPR008920">
    <property type="entry name" value="TF_FadR/GntR_C"/>
</dbReference>
<dbReference type="PRINTS" id="PR00035">
    <property type="entry name" value="HTHGNTR"/>
</dbReference>
<comment type="caution">
    <text evidence="5">The sequence shown here is derived from an EMBL/GenBank/DDBJ whole genome shotgun (WGS) entry which is preliminary data.</text>
</comment>
<dbReference type="CDD" id="cd07377">
    <property type="entry name" value="WHTH_GntR"/>
    <property type="match status" value="1"/>
</dbReference>
<organism evidence="5 6">
    <name type="scientific">Rhodococcus gannanensis</name>
    <dbReference type="NCBI Taxonomy" id="1960308"/>
    <lineage>
        <taxon>Bacteria</taxon>
        <taxon>Bacillati</taxon>
        <taxon>Actinomycetota</taxon>
        <taxon>Actinomycetes</taxon>
        <taxon>Mycobacteriales</taxon>
        <taxon>Nocardiaceae</taxon>
        <taxon>Rhodococcus</taxon>
    </lineage>
</organism>
<evidence type="ECO:0000256" key="3">
    <source>
        <dbReference type="ARBA" id="ARBA00023163"/>
    </source>
</evidence>
<keyword evidence="6" id="KW-1185">Reference proteome</keyword>
<evidence type="ECO:0000256" key="2">
    <source>
        <dbReference type="ARBA" id="ARBA00023125"/>
    </source>
</evidence>
<dbReference type="InterPro" id="IPR011711">
    <property type="entry name" value="GntR_C"/>
</dbReference>
<proteinExistence type="predicted"/>
<gene>
    <name evidence="5" type="ORF">ACFSJG_12100</name>
</gene>
<protein>
    <submittedName>
        <fullName evidence="5">FadR/GntR family transcriptional regulator</fullName>
    </submittedName>
</protein>
<dbReference type="InterPro" id="IPR036388">
    <property type="entry name" value="WH-like_DNA-bd_sf"/>
</dbReference>
<dbReference type="Pfam" id="PF00392">
    <property type="entry name" value="GntR"/>
    <property type="match status" value="1"/>
</dbReference>
<dbReference type="SMART" id="SM00345">
    <property type="entry name" value="HTH_GNTR"/>
    <property type="match status" value="1"/>
</dbReference>